<dbReference type="RefSeq" id="WP_073202881.1">
    <property type="nucleotide sequence ID" value="NZ_FRCZ01000007.1"/>
</dbReference>
<protein>
    <recommendedName>
        <fullName evidence="2">Protein-glutamine gamma-glutamyltransferase-like C-terminal domain-containing protein</fullName>
    </recommendedName>
</protein>
<feature type="domain" description="Protein-glutamine gamma-glutamyltransferase-like C-terminal" evidence="2">
    <location>
        <begin position="132"/>
        <end position="198"/>
    </location>
</feature>
<dbReference type="OrthoDB" id="2435598at2"/>
<accession>A0A1M7QJC4</accession>
<proteinExistence type="predicted"/>
<dbReference type="Proteomes" id="UP000184184">
    <property type="component" value="Unassembled WGS sequence"/>
</dbReference>
<dbReference type="STRING" id="1027249.SAMN05216179_3248"/>
<keyword evidence="1" id="KW-1133">Transmembrane helix</keyword>
<feature type="transmembrane region" description="Helical" evidence="1">
    <location>
        <begin position="63"/>
        <end position="86"/>
    </location>
</feature>
<keyword evidence="1" id="KW-0472">Membrane</keyword>
<keyword evidence="4" id="KW-1185">Reference proteome</keyword>
<evidence type="ECO:0000313" key="4">
    <source>
        <dbReference type="Proteomes" id="UP000184184"/>
    </source>
</evidence>
<keyword evidence="1" id="KW-0812">Transmembrane</keyword>
<evidence type="ECO:0000259" key="2">
    <source>
        <dbReference type="Pfam" id="PF13559"/>
    </source>
</evidence>
<reference evidence="3" key="1">
    <citation type="submission" date="2016-11" db="EMBL/GenBank/DDBJ databases">
        <authorList>
            <person name="Jaros S."/>
            <person name="Januszkiewicz K."/>
            <person name="Wedrychowicz H."/>
        </authorList>
    </citation>
    <scope>NUCLEOTIDE SEQUENCE [LARGE SCALE GENOMIC DNA]</scope>
    <source>
        <strain evidence="3">CGMCC 1.10681</strain>
    </source>
</reference>
<dbReference type="EMBL" id="FRCZ01000007">
    <property type="protein sequence ID" value="SHN31196.1"/>
    <property type="molecule type" value="Genomic_DNA"/>
</dbReference>
<dbReference type="AlphaFoldDB" id="A0A1M7QJC4"/>
<organism evidence="3 4">
    <name type="scientific">Gracilibacillus kekensis</name>
    <dbReference type="NCBI Taxonomy" id="1027249"/>
    <lineage>
        <taxon>Bacteria</taxon>
        <taxon>Bacillati</taxon>
        <taxon>Bacillota</taxon>
        <taxon>Bacilli</taxon>
        <taxon>Bacillales</taxon>
        <taxon>Bacillaceae</taxon>
        <taxon>Gracilibacillus</taxon>
    </lineage>
</organism>
<sequence>MSSYQKEREQLIEILSKREYQIYYEDNRSFVEKSWDAIREWLADILSKVFESFDPSTTVGNSIITVVLIVILLAVAIGIVAIIMTVTRRKRLKNHQPFASSNQLQWGYQEHLNVAKQYASEEEYRLATRHQFLAFLLLLNDKSLLTAKLWKTNWDYYDELKQTEHALAQDFYQLALFFDRSTYGEQQITAEDYQQYQAKILDWINSIAQNHPFDKEIGER</sequence>
<evidence type="ECO:0000256" key="1">
    <source>
        <dbReference type="SAM" id="Phobius"/>
    </source>
</evidence>
<gene>
    <name evidence="3" type="ORF">SAMN05216179_3248</name>
</gene>
<evidence type="ECO:0000313" key="3">
    <source>
        <dbReference type="EMBL" id="SHN31196.1"/>
    </source>
</evidence>
<dbReference type="Pfam" id="PF13559">
    <property type="entry name" value="DUF4129"/>
    <property type="match status" value="1"/>
</dbReference>
<dbReference type="InterPro" id="IPR025403">
    <property type="entry name" value="TgpA-like_C"/>
</dbReference>
<name>A0A1M7QJC4_9BACI</name>